<dbReference type="PROSITE" id="PS50010">
    <property type="entry name" value="DH_2"/>
    <property type="match status" value="1"/>
</dbReference>
<dbReference type="SUPFAM" id="SSF48065">
    <property type="entry name" value="DBL homology domain (DH-domain)"/>
    <property type="match status" value="1"/>
</dbReference>
<keyword evidence="3" id="KW-1185">Reference proteome</keyword>
<feature type="compositionally biased region" description="Low complexity" evidence="1">
    <location>
        <begin position="29"/>
        <end position="74"/>
    </location>
</feature>
<dbReference type="InterPro" id="IPR000219">
    <property type="entry name" value="DH_dom"/>
</dbReference>
<feature type="domain" description="DH" evidence="2">
    <location>
        <begin position="120"/>
        <end position="175"/>
    </location>
</feature>
<feature type="region of interest" description="Disordered" evidence="1">
    <location>
        <begin position="1"/>
        <end position="96"/>
    </location>
</feature>
<evidence type="ECO:0000313" key="3">
    <source>
        <dbReference type="Proteomes" id="UP000887565"/>
    </source>
</evidence>
<dbReference type="PANTHER" id="PTHR45872">
    <property type="entry name" value="RHO GUANINE NUCLEOTIDE EXCHANGE FACTOR 2, ISOFORM D"/>
    <property type="match status" value="1"/>
</dbReference>
<feature type="compositionally biased region" description="Low complexity" evidence="1">
    <location>
        <begin position="81"/>
        <end position="91"/>
    </location>
</feature>
<dbReference type="Pfam" id="PF00621">
    <property type="entry name" value="RhoGEF"/>
    <property type="match status" value="1"/>
</dbReference>
<dbReference type="GO" id="GO:0005737">
    <property type="term" value="C:cytoplasm"/>
    <property type="evidence" value="ECO:0007669"/>
    <property type="project" value="TreeGrafter"/>
</dbReference>
<dbReference type="GO" id="GO:0001664">
    <property type="term" value="F:G protein-coupled receptor binding"/>
    <property type="evidence" value="ECO:0007669"/>
    <property type="project" value="TreeGrafter"/>
</dbReference>
<evidence type="ECO:0000256" key="1">
    <source>
        <dbReference type="SAM" id="MobiDB-lite"/>
    </source>
</evidence>
<dbReference type="Gene3D" id="1.20.900.10">
    <property type="entry name" value="Dbl homology (DH) domain"/>
    <property type="match status" value="1"/>
</dbReference>
<dbReference type="WBParaSite" id="nRc.2.0.1.t12119-RA">
    <property type="protein sequence ID" value="nRc.2.0.1.t12119-RA"/>
    <property type="gene ID" value="nRc.2.0.1.g12119"/>
</dbReference>
<dbReference type="Proteomes" id="UP000887565">
    <property type="component" value="Unplaced"/>
</dbReference>
<reference evidence="4" key="1">
    <citation type="submission" date="2022-11" db="UniProtKB">
        <authorList>
            <consortium name="WormBaseParasite"/>
        </authorList>
    </citation>
    <scope>IDENTIFICATION</scope>
</reference>
<dbReference type="GO" id="GO:0007186">
    <property type="term" value="P:G protein-coupled receptor signaling pathway"/>
    <property type="evidence" value="ECO:0007669"/>
    <property type="project" value="TreeGrafter"/>
</dbReference>
<evidence type="ECO:0000259" key="2">
    <source>
        <dbReference type="PROSITE" id="PS50010"/>
    </source>
</evidence>
<dbReference type="GO" id="GO:0005085">
    <property type="term" value="F:guanyl-nucleotide exchange factor activity"/>
    <property type="evidence" value="ECO:0007669"/>
    <property type="project" value="InterPro"/>
</dbReference>
<protein>
    <submittedName>
        <fullName evidence="4">DH domain-containing protein</fullName>
    </submittedName>
</protein>
<accession>A0A915ID51</accession>
<proteinExistence type="predicted"/>
<dbReference type="PANTHER" id="PTHR45872:SF2">
    <property type="entry name" value="RHO GUANINE NUCLEOTIDE EXCHANGE FACTOR 2, ISOFORM D"/>
    <property type="match status" value="1"/>
</dbReference>
<sequence>MLSRTTSPPSTPPLGVRNVNASEQKKSSRLLTSASFSLTSSTTAAASAKTTSSPPSATTTKSTTTPTSASKTTTVLPSQETTSSSSSTLTSGGEIDNEIPHLEDYLHWETVKTLKPKERKRQEVVNELFHTERTHARNLKILYYIFYEPLINNAIVPSETVNLIFSNLDELLDMH</sequence>
<organism evidence="3 4">
    <name type="scientific">Romanomermis culicivorax</name>
    <name type="common">Nematode worm</name>
    <dbReference type="NCBI Taxonomy" id="13658"/>
    <lineage>
        <taxon>Eukaryota</taxon>
        <taxon>Metazoa</taxon>
        <taxon>Ecdysozoa</taxon>
        <taxon>Nematoda</taxon>
        <taxon>Enoplea</taxon>
        <taxon>Dorylaimia</taxon>
        <taxon>Mermithida</taxon>
        <taxon>Mermithoidea</taxon>
        <taxon>Mermithidae</taxon>
        <taxon>Romanomermis</taxon>
    </lineage>
</organism>
<dbReference type="AlphaFoldDB" id="A0A915ID51"/>
<name>A0A915ID51_ROMCU</name>
<evidence type="ECO:0000313" key="4">
    <source>
        <dbReference type="WBParaSite" id="nRc.2.0.1.t12119-RA"/>
    </source>
</evidence>
<dbReference type="InterPro" id="IPR035899">
    <property type="entry name" value="DBL_dom_sf"/>
</dbReference>